<name>A0ABP8K527_9MICO</name>
<keyword evidence="3" id="KW-1185">Reference proteome</keyword>
<feature type="transmembrane region" description="Helical" evidence="1">
    <location>
        <begin position="191"/>
        <end position="212"/>
    </location>
</feature>
<feature type="transmembrane region" description="Helical" evidence="1">
    <location>
        <begin position="151"/>
        <end position="171"/>
    </location>
</feature>
<organism evidence="2 3">
    <name type="scientific">Ornithinibacter aureus</name>
    <dbReference type="NCBI Taxonomy" id="622664"/>
    <lineage>
        <taxon>Bacteria</taxon>
        <taxon>Bacillati</taxon>
        <taxon>Actinomycetota</taxon>
        <taxon>Actinomycetes</taxon>
        <taxon>Micrococcales</taxon>
        <taxon>Intrasporangiaceae</taxon>
        <taxon>Ornithinibacter</taxon>
    </lineage>
</organism>
<keyword evidence="1" id="KW-0472">Membrane</keyword>
<comment type="caution">
    <text evidence="2">The sequence shown here is derived from an EMBL/GenBank/DDBJ whole genome shotgun (WGS) entry which is preliminary data.</text>
</comment>
<keyword evidence="1" id="KW-1133">Transmembrane helix</keyword>
<keyword evidence="1" id="KW-0812">Transmembrane</keyword>
<reference evidence="3" key="1">
    <citation type="journal article" date="2019" name="Int. J. Syst. Evol. Microbiol.">
        <title>The Global Catalogue of Microorganisms (GCM) 10K type strain sequencing project: providing services to taxonomists for standard genome sequencing and annotation.</title>
        <authorList>
            <consortium name="The Broad Institute Genomics Platform"/>
            <consortium name="The Broad Institute Genome Sequencing Center for Infectious Disease"/>
            <person name="Wu L."/>
            <person name="Ma J."/>
        </authorList>
    </citation>
    <scope>NUCLEOTIDE SEQUENCE [LARGE SCALE GENOMIC DNA]</scope>
    <source>
        <strain evidence="3">JCM 17738</strain>
    </source>
</reference>
<accession>A0ABP8K527</accession>
<evidence type="ECO:0000256" key="1">
    <source>
        <dbReference type="SAM" id="Phobius"/>
    </source>
</evidence>
<dbReference type="EMBL" id="BAABFX010000038">
    <property type="protein sequence ID" value="GAA4400458.1"/>
    <property type="molecule type" value="Genomic_DNA"/>
</dbReference>
<gene>
    <name evidence="2" type="ORF">GCM10023153_27940</name>
</gene>
<feature type="transmembrane region" description="Helical" evidence="1">
    <location>
        <begin position="224"/>
        <end position="243"/>
    </location>
</feature>
<protein>
    <submittedName>
        <fullName evidence="2">Uncharacterized protein</fullName>
    </submittedName>
</protein>
<evidence type="ECO:0000313" key="3">
    <source>
        <dbReference type="Proteomes" id="UP001500390"/>
    </source>
</evidence>
<proteinExistence type="predicted"/>
<dbReference type="Proteomes" id="UP001500390">
    <property type="component" value="Unassembled WGS sequence"/>
</dbReference>
<sequence>MNDLSSPRLHVFIDGATAPARVLTGLKDATGLGFSELRVLIAVGAPVLDVEMFTNDWYDSGAAGILDLLSGWDAQGFGYILCDTFAEPDDGEVTGDASRITLDELRNIIRSGEEERARQEELDNLRYGVPVTEHRTAPENAAPESSRRLRVVMYGIAGLLLLGAVVVQLIAPERANVEMPTRRNGRGQIDVGLWALYLPFALALLAAWYATARLPHTRLGRRRVRWILLLAMGPAVLFAIVAFDALA</sequence>
<dbReference type="RefSeq" id="WP_159902910.1">
    <property type="nucleotide sequence ID" value="NZ_BAABFX010000038.1"/>
</dbReference>
<evidence type="ECO:0000313" key="2">
    <source>
        <dbReference type="EMBL" id="GAA4400458.1"/>
    </source>
</evidence>